<keyword evidence="3" id="KW-1185">Reference proteome</keyword>
<feature type="compositionally biased region" description="Basic and acidic residues" evidence="1">
    <location>
        <begin position="74"/>
        <end position="88"/>
    </location>
</feature>
<dbReference type="Gramene" id="OMERI04G08030.1">
    <property type="protein sequence ID" value="OMERI04G08030.1"/>
    <property type="gene ID" value="OMERI04G08030"/>
</dbReference>
<protein>
    <submittedName>
        <fullName evidence="2">Uncharacterized protein</fullName>
    </submittedName>
</protein>
<name>A0A0E0DCW3_9ORYZ</name>
<evidence type="ECO:0000313" key="3">
    <source>
        <dbReference type="Proteomes" id="UP000008021"/>
    </source>
</evidence>
<feature type="region of interest" description="Disordered" evidence="1">
    <location>
        <begin position="15"/>
        <end position="88"/>
    </location>
</feature>
<dbReference type="EnsemblPlants" id="OMERI04G08030.1">
    <property type="protein sequence ID" value="OMERI04G08030.1"/>
    <property type="gene ID" value="OMERI04G08030"/>
</dbReference>
<dbReference type="HOGENOM" id="CLU_1985140_0_0_1"/>
<evidence type="ECO:0000256" key="1">
    <source>
        <dbReference type="SAM" id="MobiDB-lite"/>
    </source>
</evidence>
<feature type="region of interest" description="Disordered" evidence="1">
    <location>
        <begin position="106"/>
        <end position="126"/>
    </location>
</feature>
<dbReference type="AlphaFoldDB" id="A0A0E0DCW3"/>
<reference evidence="2" key="2">
    <citation type="submission" date="2018-05" db="EMBL/GenBank/DDBJ databases">
        <title>OmerRS3 (Oryza meridionalis Reference Sequence Version 3).</title>
        <authorList>
            <person name="Zhang J."/>
            <person name="Kudrna D."/>
            <person name="Lee S."/>
            <person name="Talag J."/>
            <person name="Welchert J."/>
            <person name="Wing R.A."/>
        </authorList>
    </citation>
    <scope>NUCLEOTIDE SEQUENCE [LARGE SCALE GENOMIC DNA]</scope>
    <source>
        <strain evidence="2">cv. OR44</strain>
    </source>
</reference>
<accession>A0A0E0DCW3</accession>
<sequence>MCQFFKRIGTYNKLRRRAPTAGGSLRQRRRLLRPPLHQIRRKGRRRAPAGGGCLEKAAAAHHSGDSGRATAADLKGKEAGGNPMEKDEGWKGAKRFCEWWCHKSGTYQNRSGYRNPYGRSKLRDHM</sequence>
<evidence type="ECO:0000313" key="2">
    <source>
        <dbReference type="EnsemblPlants" id="OMERI04G08030.1"/>
    </source>
</evidence>
<organism evidence="2">
    <name type="scientific">Oryza meridionalis</name>
    <dbReference type="NCBI Taxonomy" id="40149"/>
    <lineage>
        <taxon>Eukaryota</taxon>
        <taxon>Viridiplantae</taxon>
        <taxon>Streptophyta</taxon>
        <taxon>Embryophyta</taxon>
        <taxon>Tracheophyta</taxon>
        <taxon>Spermatophyta</taxon>
        <taxon>Magnoliopsida</taxon>
        <taxon>Liliopsida</taxon>
        <taxon>Poales</taxon>
        <taxon>Poaceae</taxon>
        <taxon>BOP clade</taxon>
        <taxon>Oryzoideae</taxon>
        <taxon>Oryzeae</taxon>
        <taxon>Oryzinae</taxon>
        <taxon>Oryza</taxon>
    </lineage>
</organism>
<feature type="compositionally biased region" description="Basic residues" evidence="1">
    <location>
        <begin position="26"/>
        <end position="47"/>
    </location>
</feature>
<proteinExistence type="predicted"/>
<reference evidence="2" key="1">
    <citation type="submission" date="2015-04" db="UniProtKB">
        <authorList>
            <consortium name="EnsemblPlants"/>
        </authorList>
    </citation>
    <scope>IDENTIFICATION</scope>
</reference>
<dbReference type="Proteomes" id="UP000008021">
    <property type="component" value="Chromosome 4"/>
</dbReference>